<dbReference type="GO" id="GO:0005886">
    <property type="term" value="C:plasma membrane"/>
    <property type="evidence" value="ECO:0007669"/>
    <property type="project" value="UniProtKB-SubCell"/>
</dbReference>
<reference evidence="11" key="1">
    <citation type="submission" date="2021-03" db="EMBL/GenBank/DDBJ databases">
        <authorList>
            <person name="Bekaert M."/>
        </authorList>
    </citation>
    <scope>NUCLEOTIDE SEQUENCE</scope>
</reference>
<dbReference type="GO" id="GO:0034220">
    <property type="term" value="P:monoatomic ion transmembrane transport"/>
    <property type="evidence" value="ECO:0007669"/>
    <property type="project" value="UniProtKB-KW"/>
</dbReference>
<comment type="subcellular location">
    <subcellularLocation>
        <location evidence="1">Cell membrane</location>
        <topology evidence="1">Single-pass membrane protein</topology>
    </subcellularLocation>
</comment>
<keyword evidence="6" id="KW-1133">Transmembrane helix</keyword>
<accession>A0A8S3RMI6</accession>
<dbReference type="EMBL" id="CAJPWZ010001215">
    <property type="protein sequence ID" value="CAG2209847.1"/>
    <property type="molecule type" value="Genomic_DNA"/>
</dbReference>
<dbReference type="PANTHER" id="PTHR46473">
    <property type="entry name" value="GH08155P"/>
    <property type="match status" value="1"/>
</dbReference>
<keyword evidence="10" id="KW-0407">Ion channel</keyword>
<keyword evidence="3" id="KW-1003">Cell membrane</keyword>
<dbReference type="Proteomes" id="UP000683360">
    <property type="component" value="Unassembled WGS sequence"/>
</dbReference>
<dbReference type="SUPFAM" id="SSF52058">
    <property type="entry name" value="L domain-like"/>
    <property type="match status" value="1"/>
</dbReference>
<proteinExistence type="predicted"/>
<keyword evidence="9" id="KW-1015">Disulfide bond</keyword>
<evidence type="ECO:0000256" key="9">
    <source>
        <dbReference type="ARBA" id="ARBA00023157"/>
    </source>
</evidence>
<keyword evidence="7" id="KW-0406">Ion transport</keyword>
<comment type="caution">
    <text evidence="11">The sequence shown here is derived from an EMBL/GenBank/DDBJ whole genome shotgun (WGS) entry which is preliminary data.</text>
</comment>
<evidence type="ECO:0000256" key="3">
    <source>
        <dbReference type="ARBA" id="ARBA00022475"/>
    </source>
</evidence>
<evidence type="ECO:0000313" key="12">
    <source>
        <dbReference type="Proteomes" id="UP000683360"/>
    </source>
</evidence>
<dbReference type="OrthoDB" id="6130133at2759"/>
<dbReference type="InterPro" id="IPR032675">
    <property type="entry name" value="LRR_dom_sf"/>
</dbReference>
<evidence type="ECO:0000256" key="1">
    <source>
        <dbReference type="ARBA" id="ARBA00004162"/>
    </source>
</evidence>
<evidence type="ECO:0000256" key="4">
    <source>
        <dbReference type="ARBA" id="ARBA00022692"/>
    </source>
</evidence>
<evidence type="ECO:0000256" key="5">
    <source>
        <dbReference type="ARBA" id="ARBA00022729"/>
    </source>
</evidence>
<evidence type="ECO:0000256" key="10">
    <source>
        <dbReference type="ARBA" id="ARBA00023303"/>
    </source>
</evidence>
<evidence type="ECO:0000256" key="7">
    <source>
        <dbReference type="ARBA" id="ARBA00023065"/>
    </source>
</evidence>
<dbReference type="InterPro" id="IPR051432">
    <property type="entry name" value="KCNMA1_auxiliary"/>
</dbReference>
<evidence type="ECO:0000256" key="2">
    <source>
        <dbReference type="ARBA" id="ARBA00022448"/>
    </source>
</evidence>
<protein>
    <submittedName>
        <fullName evidence="11">Toll-like receptor 4</fullName>
    </submittedName>
</protein>
<keyword evidence="2" id="KW-0813">Transport</keyword>
<dbReference type="AlphaFoldDB" id="A0A8S3RMI6"/>
<keyword evidence="8" id="KW-0472">Membrane</keyword>
<keyword evidence="4" id="KW-0812">Transmembrane</keyword>
<keyword evidence="11" id="KW-0675">Receptor</keyword>
<keyword evidence="12" id="KW-1185">Reference proteome</keyword>
<organism evidence="11 12">
    <name type="scientific">Mytilus edulis</name>
    <name type="common">Blue mussel</name>
    <dbReference type="NCBI Taxonomy" id="6550"/>
    <lineage>
        <taxon>Eukaryota</taxon>
        <taxon>Metazoa</taxon>
        <taxon>Spiralia</taxon>
        <taxon>Lophotrochozoa</taxon>
        <taxon>Mollusca</taxon>
        <taxon>Bivalvia</taxon>
        <taxon>Autobranchia</taxon>
        <taxon>Pteriomorphia</taxon>
        <taxon>Mytilida</taxon>
        <taxon>Mytiloidea</taxon>
        <taxon>Mytilidae</taxon>
        <taxon>Mytilinae</taxon>
        <taxon>Mytilus</taxon>
    </lineage>
</organism>
<evidence type="ECO:0000256" key="8">
    <source>
        <dbReference type="ARBA" id="ARBA00023136"/>
    </source>
</evidence>
<evidence type="ECO:0000313" key="11">
    <source>
        <dbReference type="EMBL" id="CAG2209847.1"/>
    </source>
</evidence>
<dbReference type="PANTHER" id="PTHR46473:SF10">
    <property type="entry name" value="LD45603P-RELATED"/>
    <property type="match status" value="1"/>
</dbReference>
<keyword evidence="5" id="KW-0732">Signal</keyword>
<gene>
    <name evidence="11" type="ORF">MEDL_23979</name>
</gene>
<name>A0A8S3RMI6_MYTED</name>
<evidence type="ECO:0000256" key="6">
    <source>
        <dbReference type="ARBA" id="ARBA00022989"/>
    </source>
</evidence>
<sequence length="203" mass="23520">MDFVFKNTTILNKQLSNLKRLERLDFSGLTGHCSVPFLSQHTFQNVPHIRNLSLDMCEIRSLQRGTFHMMKNITFLDISGNTCLKFQVLENVTADLQFSAIKILKVNKIHKVFDMNTYLQTTHIKHLHNTSIQEVHMDSNRLQQVEPGALRFLPRTLIYLSVKDNMFSIGQYLYDLLTLSFETVDASECIPFTRKIHTLKDAT</sequence>
<dbReference type="Gene3D" id="3.80.10.10">
    <property type="entry name" value="Ribonuclease Inhibitor"/>
    <property type="match status" value="1"/>
</dbReference>